<dbReference type="InterPro" id="IPR053217">
    <property type="entry name" value="ACC_Biotin_Carrier"/>
</dbReference>
<comment type="caution">
    <text evidence="3">The sequence shown here is derived from an EMBL/GenBank/DDBJ whole genome shotgun (WGS) entry which is preliminary data.</text>
</comment>
<dbReference type="EMBL" id="QGNW01001783">
    <property type="protein sequence ID" value="RVW30852.1"/>
    <property type="molecule type" value="Genomic_DNA"/>
</dbReference>
<keyword evidence="1" id="KW-0732">Signal</keyword>
<accession>A0A438D614</accession>
<evidence type="ECO:0000313" key="4">
    <source>
        <dbReference type="Proteomes" id="UP000288805"/>
    </source>
</evidence>
<proteinExistence type="predicted"/>
<dbReference type="SUPFAM" id="SSF51230">
    <property type="entry name" value="Single hybrid motif"/>
    <property type="match status" value="1"/>
</dbReference>
<name>A0A438D614_VITVI</name>
<dbReference type="FunFam" id="2.40.50.100:FF:000059">
    <property type="entry name" value="Biotin/lipoyl attachment domain-containing protein"/>
    <property type="match status" value="1"/>
</dbReference>
<gene>
    <name evidence="3" type="ORF">CK203_117530</name>
</gene>
<dbReference type="CDD" id="cd06850">
    <property type="entry name" value="biotinyl_domain"/>
    <property type="match status" value="1"/>
</dbReference>
<sequence>MPYLHTLITCGMVLSGGLGAPSIKISNLDLVRTRLGVLQSRFSIRTSTAWTPLNNSGLVISQRSQKAIICVVVHRQKLNIPTSLCPRCCQIRITAVNLEDGSEETKSSGLTSQLTPNAYEVESLLSEICDTTSIAEFELKLGGFRLYMMRDLAGKIEPTPPPSSTPVTVSLNDEAPKLNGSASMSSLPISKSALLLGQSQTLLDRAADEGLMILQSPKVGFFRRSRTIKGKRAPPSCKEKQIVKEGQVLCYIEQLGGEIPIESDVSGEVIKILREDGEPVGYGDALIAILPSFPGIKKLQ</sequence>
<dbReference type="Gene3D" id="2.40.50.100">
    <property type="match status" value="1"/>
</dbReference>
<dbReference type="PANTHER" id="PTHR47597">
    <property type="entry name" value="IS A MEMBER OF THE PF|00364 BIOTIN-REQUIRING ENZYMES FAMILY-RELATED"/>
    <property type="match status" value="1"/>
</dbReference>
<feature type="signal peptide" evidence="1">
    <location>
        <begin position="1"/>
        <end position="19"/>
    </location>
</feature>
<dbReference type="InterPro" id="IPR000089">
    <property type="entry name" value="Biotin_lipoyl"/>
</dbReference>
<dbReference type="Proteomes" id="UP000288805">
    <property type="component" value="Unassembled WGS sequence"/>
</dbReference>
<dbReference type="AlphaFoldDB" id="A0A438D614"/>
<feature type="chain" id="PRO_5018987944" description="Lipoyl-binding domain-containing protein" evidence="1">
    <location>
        <begin position="20"/>
        <end position="300"/>
    </location>
</feature>
<organism evidence="3 4">
    <name type="scientific">Vitis vinifera</name>
    <name type="common">Grape</name>
    <dbReference type="NCBI Taxonomy" id="29760"/>
    <lineage>
        <taxon>Eukaryota</taxon>
        <taxon>Viridiplantae</taxon>
        <taxon>Streptophyta</taxon>
        <taxon>Embryophyta</taxon>
        <taxon>Tracheophyta</taxon>
        <taxon>Spermatophyta</taxon>
        <taxon>Magnoliopsida</taxon>
        <taxon>eudicotyledons</taxon>
        <taxon>Gunneridae</taxon>
        <taxon>Pentapetalae</taxon>
        <taxon>rosids</taxon>
        <taxon>Vitales</taxon>
        <taxon>Vitaceae</taxon>
        <taxon>Viteae</taxon>
        <taxon>Vitis</taxon>
    </lineage>
</organism>
<protein>
    <recommendedName>
        <fullName evidence="2">Lipoyl-binding domain-containing protein</fullName>
    </recommendedName>
</protein>
<dbReference type="InterPro" id="IPR011053">
    <property type="entry name" value="Single_hybrid_motif"/>
</dbReference>
<dbReference type="Pfam" id="PF00364">
    <property type="entry name" value="Biotin_lipoyl"/>
    <property type="match status" value="1"/>
</dbReference>
<reference evidence="3 4" key="1">
    <citation type="journal article" date="2018" name="PLoS Genet.">
        <title>Population sequencing reveals clonal diversity and ancestral inbreeding in the grapevine cultivar Chardonnay.</title>
        <authorList>
            <person name="Roach M.J."/>
            <person name="Johnson D.L."/>
            <person name="Bohlmann J."/>
            <person name="van Vuuren H.J."/>
            <person name="Jones S.J."/>
            <person name="Pretorius I.S."/>
            <person name="Schmidt S.A."/>
            <person name="Borneman A.R."/>
        </authorList>
    </citation>
    <scope>NUCLEOTIDE SEQUENCE [LARGE SCALE GENOMIC DNA]</scope>
    <source>
        <strain evidence="4">cv. Chardonnay</strain>
        <tissue evidence="3">Leaf</tissue>
    </source>
</reference>
<feature type="domain" description="Lipoyl-binding" evidence="2">
    <location>
        <begin position="237"/>
        <end position="289"/>
    </location>
</feature>
<evidence type="ECO:0000259" key="2">
    <source>
        <dbReference type="Pfam" id="PF00364"/>
    </source>
</evidence>
<evidence type="ECO:0000313" key="3">
    <source>
        <dbReference type="EMBL" id="RVW30852.1"/>
    </source>
</evidence>
<evidence type="ECO:0000256" key="1">
    <source>
        <dbReference type="SAM" id="SignalP"/>
    </source>
</evidence>
<dbReference type="PANTHER" id="PTHR47597:SF1">
    <property type="entry name" value="IS A MEMBER OF THE PF|00364 BIOTIN-REQUIRING ENZYMES FAMILY-RELATED"/>
    <property type="match status" value="1"/>
</dbReference>